<feature type="transmembrane region" description="Helical" evidence="5">
    <location>
        <begin position="7"/>
        <end position="23"/>
    </location>
</feature>
<accession>A0A0U3GMZ6</accession>
<evidence type="ECO:0000313" key="7">
    <source>
        <dbReference type="EMBL" id="ALU28912.1"/>
    </source>
</evidence>
<reference evidence="9 10" key="1">
    <citation type="submission" date="2015-12" db="EMBL/GenBank/DDBJ databases">
        <title>A stable core within a dynamic pangenome in Sulfolobus acidocaldarius.</title>
        <authorList>
            <person name="Anderson R."/>
            <person name="Kouris A."/>
            <person name="Seward C."/>
            <person name="Campbell K."/>
            <person name="Whitaker R."/>
        </authorList>
    </citation>
    <scope>NUCLEOTIDE SEQUENCE [LARGE SCALE GENOMIC DNA]</scope>
    <source>
        <strain evidence="7 10">GG12-C01-09</strain>
        <strain evidence="8 9">NG05B_CO5_07</strain>
    </source>
</reference>
<evidence type="ECO:0000259" key="6">
    <source>
        <dbReference type="Pfam" id="PF01935"/>
    </source>
</evidence>
<feature type="transmembrane region" description="Helical" evidence="5">
    <location>
        <begin position="160"/>
        <end position="185"/>
    </location>
</feature>
<comment type="similarity">
    <text evidence="1">Belongs to the HerA family.</text>
</comment>
<keyword evidence="5" id="KW-1133">Transmembrane helix</keyword>
<evidence type="ECO:0000313" key="8">
    <source>
        <dbReference type="EMBL" id="ALU31637.1"/>
    </source>
</evidence>
<proteinExistence type="inferred from homology"/>
<keyword evidence="5" id="KW-0812">Transmembrane</keyword>
<evidence type="ECO:0000256" key="5">
    <source>
        <dbReference type="SAM" id="Phobius"/>
    </source>
</evidence>
<comment type="catalytic activity">
    <reaction evidence="4">
        <text>ATP + H2O = ADP + phosphate + H(+)</text>
        <dbReference type="Rhea" id="RHEA:13065"/>
        <dbReference type="ChEBI" id="CHEBI:15377"/>
        <dbReference type="ChEBI" id="CHEBI:15378"/>
        <dbReference type="ChEBI" id="CHEBI:30616"/>
        <dbReference type="ChEBI" id="CHEBI:43474"/>
        <dbReference type="ChEBI" id="CHEBI:456216"/>
        <dbReference type="EC" id="5.6.2.4"/>
    </reaction>
</comment>
<evidence type="ECO:0000256" key="4">
    <source>
        <dbReference type="ARBA" id="ARBA00048988"/>
    </source>
</evidence>
<feature type="transmembrane region" description="Helical" evidence="5">
    <location>
        <begin position="90"/>
        <end position="112"/>
    </location>
</feature>
<dbReference type="GO" id="GO:0043139">
    <property type="term" value="F:5'-3' DNA helicase activity"/>
    <property type="evidence" value="ECO:0007669"/>
    <property type="project" value="UniProtKB-EC"/>
</dbReference>
<evidence type="ECO:0000313" key="10">
    <source>
        <dbReference type="Proteomes" id="UP000065473"/>
    </source>
</evidence>
<dbReference type="AlphaFoldDB" id="A0A0U3GMZ6"/>
<feature type="transmembrane region" description="Helical" evidence="5">
    <location>
        <begin position="133"/>
        <end position="154"/>
    </location>
</feature>
<dbReference type="OrthoDB" id="36784at2157"/>
<dbReference type="Pfam" id="PF01935">
    <property type="entry name" value="DUF87"/>
    <property type="match status" value="1"/>
</dbReference>
<dbReference type="PANTHER" id="PTHR42957:SF1">
    <property type="entry name" value="HELICASE MJ1565-RELATED"/>
    <property type="match status" value="1"/>
</dbReference>
<evidence type="ECO:0000256" key="2">
    <source>
        <dbReference type="ARBA" id="ARBA00034617"/>
    </source>
</evidence>
<feature type="transmembrane region" description="Helical" evidence="5">
    <location>
        <begin position="35"/>
        <end position="58"/>
    </location>
</feature>
<protein>
    <recommendedName>
        <fullName evidence="6">Helicase HerA central domain-containing protein</fullName>
    </recommendedName>
</protein>
<comment type="catalytic activity">
    <reaction evidence="3">
        <text>ATP + H2O = ADP + phosphate + H(+)</text>
        <dbReference type="Rhea" id="RHEA:13065"/>
        <dbReference type="ChEBI" id="CHEBI:15377"/>
        <dbReference type="ChEBI" id="CHEBI:15378"/>
        <dbReference type="ChEBI" id="CHEBI:30616"/>
        <dbReference type="ChEBI" id="CHEBI:43474"/>
        <dbReference type="ChEBI" id="CHEBI:456216"/>
        <dbReference type="EC" id="5.6.2.3"/>
    </reaction>
</comment>
<dbReference type="PANTHER" id="PTHR42957">
    <property type="entry name" value="HELICASE MJ1565-RELATED"/>
    <property type="match status" value="1"/>
</dbReference>
<organism evidence="8 9">
    <name type="scientific">Sulfolobus acidocaldarius</name>
    <dbReference type="NCBI Taxonomy" id="2285"/>
    <lineage>
        <taxon>Archaea</taxon>
        <taxon>Thermoproteota</taxon>
        <taxon>Thermoprotei</taxon>
        <taxon>Sulfolobales</taxon>
        <taxon>Sulfolobaceae</taxon>
        <taxon>Sulfolobus</taxon>
    </lineage>
</organism>
<dbReference type="Proteomes" id="UP000060043">
    <property type="component" value="Chromosome"/>
</dbReference>
<dbReference type="GeneID" id="14551328"/>
<evidence type="ECO:0000313" key="9">
    <source>
        <dbReference type="Proteomes" id="UP000060043"/>
    </source>
</evidence>
<sequence>MLRKHVIIIVFLVLEFLIFTYLVNTGYLNISNINLYIFTLYLISVIIAINGIIIFILTGSLIISFSYFPVQLFIYQLIAGNITISFLTDVLLPSLIGYFYLLFFISIITWIIRRNISDSWLDQIRTYGHKFSIKRLAISLVISLVELILLKNYYLFFGSLLSSIGFSFFGEITDVPLVLLSWIIFPYSISPKIRTENKGICIGKIVGVLSKGSILDSSLGNITTTSKYKWIKLNQDFCVNFSNSKNFNSIIIGTSGSGKSSLATLISKKLNVSFTIFDLHGEYSIPNAVKIDMSKVTINPLSLFGRSPKERALEVSYMLKSLFNLGNIQTIELSNLILEAYMEKGIDPDDMDTWKNPTPNFRDLLLLLERKKKAAITSQDISKYQSIEPYLIFLSSTIFTQNNVNIIDILEKNCVLDFSTIPTNEVKHIVMETILKGIQSYMYLEKFPDIRKMIIIDEAPFLLSKDSSRELINRLFSEGRKFGFGFVVISQTVDYVKDLFGNAYLTFVLNVLEPRESEYLSRYFGGQDNDMYLAVYETLQKLPRGFFIVRDLLGRFIYLVQADFGE</sequence>
<dbReference type="Gene3D" id="3.40.50.300">
    <property type="entry name" value="P-loop containing nucleotide triphosphate hydrolases"/>
    <property type="match status" value="2"/>
</dbReference>
<dbReference type="STRING" id="1435377.SUSAZ_03685"/>
<feature type="transmembrane region" description="Helical" evidence="5">
    <location>
        <begin position="65"/>
        <end position="84"/>
    </location>
</feature>
<dbReference type="EMBL" id="CP013694">
    <property type="protein sequence ID" value="ALU28912.1"/>
    <property type="molecule type" value="Genomic_DNA"/>
</dbReference>
<comment type="catalytic activity">
    <reaction evidence="2">
        <text>Couples ATP hydrolysis with the unwinding of duplex DNA by translocating in the 3'-5' direction.</text>
        <dbReference type="EC" id="5.6.2.4"/>
    </reaction>
</comment>
<dbReference type="RefSeq" id="WP_015385503.1">
    <property type="nucleotide sequence ID" value="NZ_BHWZ01000001.1"/>
</dbReference>
<dbReference type="InterPro" id="IPR027417">
    <property type="entry name" value="P-loop_NTPase"/>
</dbReference>
<dbReference type="EMBL" id="CP013695">
    <property type="protein sequence ID" value="ALU31637.1"/>
    <property type="molecule type" value="Genomic_DNA"/>
</dbReference>
<dbReference type="PaxDb" id="1435377-SUSAZ_03685"/>
<dbReference type="GO" id="GO:0043138">
    <property type="term" value="F:3'-5' DNA helicase activity"/>
    <property type="evidence" value="ECO:0007669"/>
    <property type="project" value="UniProtKB-EC"/>
</dbReference>
<evidence type="ECO:0000256" key="1">
    <source>
        <dbReference type="ARBA" id="ARBA00007816"/>
    </source>
</evidence>
<gene>
    <name evidence="7" type="ORF">ATY89_02335</name>
    <name evidence="8" type="ORF">ATZ20_05370</name>
</gene>
<dbReference type="InterPro" id="IPR002789">
    <property type="entry name" value="HerA_central"/>
</dbReference>
<dbReference type="Proteomes" id="UP000065473">
    <property type="component" value="Chromosome"/>
</dbReference>
<evidence type="ECO:0000256" key="3">
    <source>
        <dbReference type="ARBA" id="ARBA00048954"/>
    </source>
</evidence>
<dbReference type="SUPFAM" id="SSF52540">
    <property type="entry name" value="P-loop containing nucleoside triphosphate hydrolases"/>
    <property type="match status" value="1"/>
</dbReference>
<feature type="domain" description="Helicase HerA central" evidence="6">
    <location>
        <begin position="251"/>
        <end position="303"/>
    </location>
</feature>
<name>A0A0U3GMZ6_9CREN</name>
<dbReference type="InterPro" id="IPR008571">
    <property type="entry name" value="HerA-like"/>
</dbReference>
<keyword evidence="5" id="KW-0472">Membrane</keyword>